<dbReference type="Proteomes" id="UP000199651">
    <property type="component" value="Unassembled WGS sequence"/>
</dbReference>
<keyword evidence="1" id="KW-0472">Membrane</keyword>
<reference evidence="3" key="1">
    <citation type="submission" date="2016-10" db="EMBL/GenBank/DDBJ databases">
        <authorList>
            <person name="Varghese N."/>
            <person name="Submissions S."/>
        </authorList>
    </citation>
    <scope>NUCLEOTIDE SEQUENCE [LARGE SCALE GENOMIC DNA]</scope>
    <source>
        <strain evidence="3">IBRC-M 10655</strain>
    </source>
</reference>
<dbReference type="InterPro" id="IPR021424">
    <property type="entry name" value="PorA"/>
</dbReference>
<evidence type="ECO:0008006" key="4">
    <source>
        <dbReference type="Google" id="ProtNLM"/>
    </source>
</evidence>
<keyword evidence="1" id="KW-1133">Transmembrane helix</keyword>
<dbReference type="AlphaFoldDB" id="A0A1H0S6Z9"/>
<accession>A0A1H0S6Z9</accession>
<evidence type="ECO:0000313" key="2">
    <source>
        <dbReference type="EMBL" id="SDP37425.1"/>
    </source>
</evidence>
<dbReference type="STRING" id="504798.SAMN05421871_105319"/>
<dbReference type="EMBL" id="FNJB01000008">
    <property type="protein sequence ID" value="SDP37425.1"/>
    <property type="molecule type" value="Genomic_DNA"/>
</dbReference>
<feature type="transmembrane region" description="Helical" evidence="1">
    <location>
        <begin position="304"/>
        <end position="323"/>
    </location>
</feature>
<name>A0A1H0S6Z9_9PSEU</name>
<organism evidence="2 3">
    <name type="scientific">Actinokineospora alba</name>
    <dbReference type="NCBI Taxonomy" id="504798"/>
    <lineage>
        <taxon>Bacteria</taxon>
        <taxon>Bacillati</taxon>
        <taxon>Actinomycetota</taxon>
        <taxon>Actinomycetes</taxon>
        <taxon>Pseudonocardiales</taxon>
        <taxon>Pseudonocardiaceae</taxon>
        <taxon>Actinokineospora</taxon>
    </lineage>
</organism>
<evidence type="ECO:0000313" key="3">
    <source>
        <dbReference type="Proteomes" id="UP000199651"/>
    </source>
</evidence>
<keyword evidence="1" id="KW-0812">Transmembrane</keyword>
<proteinExistence type="predicted"/>
<dbReference type="RefSeq" id="WP_166657949.1">
    <property type="nucleotide sequence ID" value="NZ_FNDV01000005.1"/>
</dbReference>
<evidence type="ECO:0000256" key="1">
    <source>
        <dbReference type="SAM" id="Phobius"/>
    </source>
</evidence>
<sequence length="346" mass="37633">MRRVITFVLLGLGVFAVATGLLLKLYAYPRLAKVPHNIDAKSVAQGSGITALIYVPNGSSVKPEIRENLSLTSTTKVTGDLSQPEVTRDGDVTSWVESSIVKDDASKLTVTAGLRRICLDRHTGEAVVPCEGQYYEDELDKRVTAGRGDLQQPGLNFKFPFGTEQRTYKWYDTEVKEAVDAKFEGVEQIKGLEVYRFALSVPPTKISEREVPGSLIGRDGEPKVKVDLYYEASRTLWVEPTTGAIVSGRQDGKQELRTPDQQAGEGTYVFNGTLQLNDETVSKNAAEAEKNLSKLFAITTLPTILWISGAVLILVALAMLLLARGPQPARGLGNPPTRRQGVGAGV</sequence>
<gene>
    <name evidence="2" type="ORF">SAMN05192558_108308</name>
</gene>
<keyword evidence="3" id="KW-1185">Reference proteome</keyword>
<protein>
    <recommendedName>
        <fullName evidence="4">DUF3068 domain-containing protein</fullName>
    </recommendedName>
</protein>
<dbReference type="Pfam" id="PF11271">
    <property type="entry name" value="PorA"/>
    <property type="match status" value="1"/>
</dbReference>